<dbReference type="EMBL" id="CAADRA010003734">
    <property type="protein sequence ID" value="VFT84085.1"/>
    <property type="molecule type" value="Genomic_DNA"/>
</dbReference>
<proteinExistence type="predicted"/>
<accession>A0A485KI11</accession>
<evidence type="ECO:0000313" key="3">
    <source>
        <dbReference type="EMBL" id="VFT84085.1"/>
    </source>
</evidence>
<dbReference type="OrthoDB" id="76265at2759"/>
<protein>
    <submittedName>
        <fullName evidence="3">Aste57867_7153 protein</fullName>
    </submittedName>
</protein>
<reference evidence="2" key="2">
    <citation type="submission" date="2019-06" db="EMBL/GenBank/DDBJ databases">
        <title>Genomics analysis of Aphanomyces spp. identifies a new class of oomycete effector associated with host adaptation.</title>
        <authorList>
            <person name="Gaulin E."/>
        </authorList>
    </citation>
    <scope>NUCLEOTIDE SEQUENCE</scope>
    <source>
        <strain evidence="2">CBS 578.67</strain>
    </source>
</reference>
<evidence type="ECO:0000313" key="2">
    <source>
        <dbReference type="EMBL" id="KAF0705060.1"/>
    </source>
</evidence>
<keyword evidence="4" id="KW-1185">Reference proteome</keyword>
<dbReference type="PANTHER" id="PTHR34496:SF6">
    <property type="entry name" value="GLYCOSYLTRANSFERASE 2-LIKE DOMAIN-CONTAINING PROTEIN"/>
    <property type="match status" value="1"/>
</dbReference>
<evidence type="ECO:0000313" key="4">
    <source>
        <dbReference type="Proteomes" id="UP000332933"/>
    </source>
</evidence>
<dbReference type="Proteomes" id="UP000332933">
    <property type="component" value="Unassembled WGS sequence"/>
</dbReference>
<evidence type="ECO:0000256" key="1">
    <source>
        <dbReference type="SAM" id="Phobius"/>
    </source>
</evidence>
<reference evidence="3 4" key="1">
    <citation type="submission" date="2019-03" db="EMBL/GenBank/DDBJ databases">
        <authorList>
            <person name="Gaulin E."/>
            <person name="Dumas B."/>
        </authorList>
    </citation>
    <scope>NUCLEOTIDE SEQUENCE [LARGE SCALE GENOMIC DNA]</scope>
    <source>
        <strain evidence="3">CBS 568.67</strain>
    </source>
</reference>
<organism evidence="3 4">
    <name type="scientific">Aphanomyces stellatus</name>
    <dbReference type="NCBI Taxonomy" id="120398"/>
    <lineage>
        <taxon>Eukaryota</taxon>
        <taxon>Sar</taxon>
        <taxon>Stramenopiles</taxon>
        <taxon>Oomycota</taxon>
        <taxon>Saprolegniomycetes</taxon>
        <taxon>Saprolegniales</taxon>
        <taxon>Verrucalvaceae</taxon>
        <taxon>Aphanomyces</taxon>
    </lineage>
</organism>
<keyword evidence="1" id="KW-1133">Transmembrane helix</keyword>
<keyword evidence="1" id="KW-0812">Transmembrane</keyword>
<keyword evidence="1" id="KW-0472">Membrane</keyword>
<feature type="transmembrane region" description="Helical" evidence="1">
    <location>
        <begin position="465"/>
        <end position="484"/>
    </location>
</feature>
<dbReference type="InterPro" id="IPR021067">
    <property type="entry name" value="Glycosyltransferase"/>
</dbReference>
<dbReference type="Pfam" id="PF11397">
    <property type="entry name" value="GlcNAc"/>
    <property type="match status" value="2"/>
</dbReference>
<name>A0A485KI11_9STRA</name>
<sequence>MSTTTDKDHSQRIYQGWNESVPWAYLEPLTQNIPVDDAEKHLRPPPPRIPDVFDIFIGISSFRDGPRCGFSLFTAFSRAKYPERVRIGLVDQTQDDDAICVDEYCKLTVEAGWTECKYKNQIRVDAHDSKTSKGPTVARWQQQQLIQDEEFCLEIDAHSQFLQDWDVLMVDEWKRTENEMAVLTTYPMHYDSIGPNMTRNEHIASHLCHYNARKTASEIPIISGKEVMHDSELPQMAPLWGGCLSFSKCHAERRAQNDKHMNWVFWGEEYLRSMQLWTRGYDLYSPSRHGHVVFHNWSDDKGMKKRFSDNVTQVVTQEQHDKEKDLAYNRLRLVLGLPFYGDVDATEMDKYHGGKVRTLEQFLAFSGISNVDPTLDRARCEQLHWVPYSVPKLVEDLLPGWTMRANVPVIRSVPSTTEMAADPLLLKTLEWSLHQMANGSSRKEEMNLLRDMQHQLDELSQEPHAVLLPVALAWLALISVWLVYRRHRSTQYHGVATASA</sequence>
<dbReference type="PANTHER" id="PTHR34496">
    <property type="entry name" value="GLCNAC TRANSFERASE-RELATED"/>
    <property type="match status" value="1"/>
</dbReference>
<dbReference type="EMBL" id="VJMH01003722">
    <property type="protein sequence ID" value="KAF0705060.1"/>
    <property type="molecule type" value="Genomic_DNA"/>
</dbReference>
<dbReference type="AlphaFoldDB" id="A0A485KI11"/>
<gene>
    <name evidence="3" type="primary">Aste57867_7153</name>
    <name evidence="2" type="ORF">As57867_007129</name>
    <name evidence="3" type="ORF">ASTE57867_7153</name>
</gene>